<dbReference type="Pfam" id="PF13692">
    <property type="entry name" value="Glyco_trans_1_4"/>
    <property type="match status" value="1"/>
</dbReference>
<sequence>MYDKNERLNVICLSNQLWDFPNWTNKRHVMSRLAAEGHNVLFIDPPINTGRVFLKQIQKGLWGLTRIISQVHKDPTKAVIYTPLNIVPSPEVTSSLHVGRIRKLARKYLDKKLRTVLWVYHVQIPYLERYIKNIEHDILVYDCVDNYAGFPQNSSFYSSVVPKNKVLEQEKFVSEQAELVFASAPGLVEKLKQYNDKVYFTPNVGDYLKFSKTSEFKDNLPADLEKIPRPRIGFTGALDEYKFDAELVGKAAQDHPDYSFILIGQMALKDREAGLHDLGLSGLKNVYFLGHKPYQTVEKYFAGFDVYIIPYQLNDYTVGGCFPVKFHDALSAGLPTVVTNLPAYRPFADVAYISETYDDFSANIKKAVEEDNEAKVNARTEVASKNTWEGKVETMLRYIRSVKRN</sequence>
<proteinExistence type="predicted"/>
<evidence type="ECO:0000313" key="2">
    <source>
        <dbReference type="Proteomes" id="UP000034920"/>
    </source>
</evidence>
<gene>
    <name evidence="1" type="ORF">UU80_C0004G0011</name>
</gene>
<reference evidence="1 2" key="1">
    <citation type="journal article" date="2015" name="Nature">
        <title>rRNA introns, odd ribosomes, and small enigmatic genomes across a large radiation of phyla.</title>
        <authorList>
            <person name="Brown C.T."/>
            <person name="Hug L.A."/>
            <person name="Thomas B.C."/>
            <person name="Sharon I."/>
            <person name="Castelle C.J."/>
            <person name="Singh A."/>
            <person name="Wilkins M.J."/>
            <person name="Williams K.H."/>
            <person name="Banfield J.F."/>
        </authorList>
    </citation>
    <scope>NUCLEOTIDE SEQUENCE [LARGE SCALE GENOMIC DNA]</scope>
</reference>
<accession>A0A0G0ZKQ6</accession>
<dbReference type="SUPFAM" id="SSF53756">
    <property type="entry name" value="UDP-Glycosyltransferase/glycogen phosphorylase"/>
    <property type="match status" value="1"/>
</dbReference>
<dbReference type="EMBL" id="LCCA01000004">
    <property type="protein sequence ID" value="KKS22621.1"/>
    <property type="molecule type" value="Genomic_DNA"/>
</dbReference>
<evidence type="ECO:0000313" key="1">
    <source>
        <dbReference type="EMBL" id="KKS22621.1"/>
    </source>
</evidence>
<dbReference type="GO" id="GO:0016740">
    <property type="term" value="F:transferase activity"/>
    <property type="evidence" value="ECO:0007669"/>
    <property type="project" value="UniProtKB-KW"/>
</dbReference>
<protein>
    <submittedName>
        <fullName evidence="1">Glycosyl transferase group 1</fullName>
    </submittedName>
</protein>
<name>A0A0G0ZKQ6_UNCKA</name>
<dbReference type="Proteomes" id="UP000034920">
    <property type="component" value="Unassembled WGS sequence"/>
</dbReference>
<dbReference type="AlphaFoldDB" id="A0A0G0ZKQ6"/>
<dbReference type="Gene3D" id="3.40.50.2000">
    <property type="entry name" value="Glycogen Phosphorylase B"/>
    <property type="match status" value="1"/>
</dbReference>
<dbReference type="STRING" id="1619103.UU80_C0004G0011"/>
<organism evidence="1 2">
    <name type="scientific">candidate division WWE3 bacterium GW2011_GWA1_41_8</name>
    <dbReference type="NCBI Taxonomy" id="1619103"/>
    <lineage>
        <taxon>Bacteria</taxon>
        <taxon>Katanobacteria</taxon>
    </lineage>
</organism>
<keyword evidence="1" id="KW-0808">Transferase</keyword>
<comment type="caution">
    <text evidence="1">The sequence shown here is derived from an EMBL/GenBank/DDBJ whole genome shotgun (WGS) entry which is preliminary data.</text>
</comment>